<dbReference type="InterPro" id="IPR002018">
    <property type="entry name" value="CarbesteraseB"/>
</dbReference>
<dbReference type="SUPFAM" id="SSF53474">
    <property type="entry name" value="alpha/beta-Hydrolases"/>
    <property type="match status" value="1"/>
</dbReference>
<evidence type="ECO:0000256" key="2">
    <source>
        <dbReference type="ARBA" id="ARBA00022487"/>
    </source>
</evidence>
<evidence type="ECO:0000256" key="1">
    <source>
        <dbReference type="ARBA" id="ARBA00005964"/>
    </source>
</evidence>
<dbReference type="Pfam" id="PF00135">
    <property type="entry name" value="COesterase"/>
    <property type="match status" value="1"/>
</dbReference>
<keyword evidence="2" id="KW-0719">Serine esterase</keyword>
<accession>A0AAR5P339</accession>
<dbReference type="InterPro" id="IPR019826">
    <property type="entry name" value="Carboxylesterase_B_AS"/>
</dbReference>
<reference evidence="8" key="2">
    <citation type="submission" date="2024-08" db="UniProtKB">
        <authorList>
            <consortium name="EnsemblMetazoa"/>
        </authorList>
    </citation>
    <scope>IDENTIFICATION</scope>
</reference>
<dbReference type="GO" id="GO:0052689">
    <property type="term" value="F:carboxylic ester hydrolase activity"/>
    <property type="evidence" value="ECO:0007669"/>
    <property type="project" value="UniProtKB-KW"/>
</dbReference>
<comment type="similarity">
    <text evidence="1 6">Belongs to the type-B carboxylesterase/lipase family.</text>
</comment>
<organism evidence="8 9">
    <name type="scientific">Dendroctonus ponderosae</name>
    <name type="common">Mountain pine beetle</name>
    <dbReference type="NCBI Taxonomy" id="77166"/>
    <lineage>
        <taxon>Eukaryota</taxon>
        <taxon>Metazoa</taxon>
        <taxon>Ecdysozoa</taxon>
        <taxon>Arthropoda</taxon>
        <taxon>Hexapoda</taxon>
        <taxon>Insecta</taxon>
        <taxon>Pterygota</taxon>
        <taxon>Neoptera</taxon>
        <taxon>Endopterygota</taxon>
        <taxon>Coleoptera</taxon>
        <taxon>Polyphaga</taxon>
        <taxon>Cucujiformia</taxon>
        <taxon>Curculionidae</taxon>
        <taxon>Scolytinae</taxon>
        <taxon>Dendroctonus</taxon>
    </lineage>
</organism>
<evidence type="ECO:0000256" key="3">
    <source>
        <dbReference type="ARBA" id="ARBA00022801"/>
    </source>
</evidence>
<dbReference type="InterPro" id="IPR029058">
    <property type="entry name" value="AB_hydrolase_fold"/>
</dbReference>
<evidence type="ECO:0000256" key="5">
    <source>
        <dbReference type="ARBA" id="ARBA00023180"/>
    </source>
</evidence>
<proteinExistence type="inferred from homology"/>
<sequence>MLHSGCACPGNNSTRTDKGYEVQSFTNRTYQAFEGIPFAKPPLGPLRFQAPEAPDNWNKTLETTELKHCCYSVARDFGRENEDCLYLNVFTPILDREINASKLPVVFWIYGGGFINGCADWWPQYWMDEDIVVVIPNYRVGPFGFLGILIASILTYENVHLFGGDNDRITIAGQSAGGSSVGWQLLSDKSQSLFRAAIIESGSPLNTWAYQNDLYGYAI</sequence>
<protein>
    <recommendedName>
        <fullName evidence="6">Carboxylic ester hydrolase</fullName>
        <ecNumber evidence="6">3.1.1.-</ecNumber>
    </recommendedName>
</protein>
<reference evidence="9" key="1">
    <citation type="journal article" date="2013" name="Genome Biol.">
        <title>Draft genome of the mountain pine beetle, Dendroctonus ponderosae Hopkins, a major forest pest.</title>
        <authorList>
            <person name="Keeling C.I."/>
            <person name="Yuen M.M."/>
            <person name="Liao N.Y."/>
            <person name="Docking T.R."/>
            <person name="Chan S.K."/>
            <person name="Taylor G.A."/>
            <person name="Palmquist D.L."/>
            <person name="Jackman S.D."/>
            <person name="Nguyen A."/>
            <person name="Li M."/>
            <person name="Henderson H."/>
            <person name="Janes J.K."/>
            <person name="Zhao Y."/>
            <person name="Pandoh P."/>
            <person name="Moore R."/>
            <person name="Sperling F.A."/>
            <person name="Huber D.P."/>
            <person name="Birol I."/>
            <person name="Jones S.J."/>
            <person name="Bohlmann J."/>
        </authorList>
    </citation>
    <scope>NUCLEOTIDE SEQUENCE</scope>
</reference>
<dbReference type="Proteomes" id="UP000019118">
    <property type="component" value="Unassembled WGS sequence"/>
</dbReference>
<evidence type="ECO:0000256" key="4">
    <source>
        <dbReference type="ARBA" id="ARBA00023157"/>
    </source>
</evidence>
<name>A0AAR5P339_DENPD</name>
<dbReference type="Gene3D" id="3.40.50.1820">
    <property type="entry name" value="alpha/beta hydrolase"/>
    <property type="match status" value="1"/>
</dbReference>
<dbReference type="InterPro" id="IPR019819">
    <property type="entry name" value="Carboxylesterase_B_CS"/>
</dbReference>
<dbReference type="AlphaFoldDB" id="A0AAR5P339"/>
<dbReference type="PROSITE" id="PS00122">
    <property type="entry name" value="CARBOXYLESTERASE_B_1"/>
    <property type="match status" value="1"/>
</dbReference>
<keyword evidence="5" id="KW-0325">Glycoprotein</keyword>
<dbReference type="InterPro" id="IPR050309">
    <property type="entry name" value="Type-B_Carboxylest/Lipase"/>
</dbReference>
<dbReference type="EnsemblMetazoa" id="XM_019899738.1">
    <property type="protein sequence ID" value="XP_019755297.1"/>
    <property type="gene ID" value="LOC109534164"/>
</dbReference>
<feature type="domain" description="Carboxylesterase type B" evidence="7">
    <location>
        <begin position="19"/>
        <end position="213"/>
    </location>
</feature>
<dbReference type="EC" id="3.1.1.-" evidence="6"/>
<evidence type="ECO:0000313" key="9">
    <source>
        <dbReference type="Proteomes" id="UP000019118"/>
    </source>
</evidence>
<evidence type="ECO:0000259" key="7">
    <source>
        <dbReference type="Pfam" id="PF00135"/>
    </source>
</evidence>
<dbReference type="PANTHER" id="PTHR11559">
    <property type="entry name" value="CARBOXYLESTERASE"/>
    <property type="match status" value="1"/>
</dbReference>
<evidence type="ECO:0000313" key="8">
    <source>
        <dbReference type="EnsemblMetazoa" id="XP_019755297.1"/>
    </source>
</evidence>
<keyword evidence="9" id="KW-1185">Reference proteome</keyword>
<dbReference type="PROSITE" id="PS00941">
    <property type="entry name" value="CARBOXYLESTERASE_B_2"/>
    <property type="match status" value="1"/>
</dbReference>
<evidence type="ECO:0000256" key="6">
    <source>
        <dbReference type="RuleBase" id="RU361235"/>
    </source>
</evidence>
<keyword evidence="3 6" id="KW-0378">Hydrolase</keyword>
<keyword evidence="4" id="KW-1015">Disulfide bond</keyword>